<accession>A0A836CE09</accession>
<dbReference type="Proteomes" id="UP000664859">
    <property type="component" value="Unassembled WGS sequence"/>
</dbReference>
<organism evidence="2 3">
    <name type="scientific">Tribonema minus</name>
    <dbReference type="NCBI Taxonomy" id="303371"/>
    <lineage>
        <taxon>Eukaryota</taxon>
        <taxon>Sar</taxon>
        <taxon>Stramenopiles</taxon>
        <taxon>Ochrophyta</taxon>
        <taxon>PX clade</taxon>
        <taxon>Xanthophyceae</taxon>
        <taxon>Tribonematales</taxon>
        <taxon>Tribonemataceae</taxon>
        <taxon>Tribonema</taxon>
    </lineage>
</organism>
<evidence type="ECO:0000313" key="3">
    <source>
        <dbReference type="Proteomes" id="UP000664859"/>
    </source>
</evidence>
<evidence type="ECO:0000313" key="2">
    <source>
        <dbReference type="EMBL" id="KAG5182980.1"/>
    </source>
</evidence>
<feature type="region of interest" description="Disordered" evidence="1">
    <location>
        <begin position="16"/>
        <end position="107"/>
    </location>
</feature>
<reference evidence="2" key="1">
    <citation type="submission" date="2021-02" db="EMBL/GenBank/DDBJ databases">
        <title>First Annotated Genome of the Yellow-green Alga Tribonema minus.</title>
        <authorList>
            <person name="Mahan K.M."/>
        </authorList>
    </citation>
    <scope>NUCLEOTIDE SEQUENCE</scope>
    <source>
        <strain evidence="2">UTEX B ZZ1240</strain>
    </source>
</reference>
<feature type="compositionally biased region" description="Basic residues" evidence="1">
    <location>
        <begin position="21"/>
        <end position="37"/>
    </location>
</feature>
<feature type="compositionally biased region" description="Basic and acidic residues" evidence="1">
    <location>
        <begin position="38"/>
        <end position="49"/>
    </location>
</feature>
<sequence length="249" mass="27235">MRELRRRYRVESCADPDYTDRKRRCRARPARKSKPNAKRPEAKVAEVRKAVKRPAPKASVKPKVARAPAAASAPAAQQLPKAARAPTTARAAAAPKQPPAPNGQTVERRGDRLLVLCDIDGAYEALNAPTSLQFAGAYPFINGNFKVSGRKIRMTIDGHAAGSNAAAMTWAEILCEDVTPIIKASPCQVGSTEKVFFKKAKDLGDLIKQISRGGISRAEVTSLFQHLHRILGSSFYNDNRDVRILHFKA</sequence>
<proteinExistence type="predicted"/>
<comment type="caution">
    <text evidence="2">The sequence shown here is derived from an EMBL/GenBank/DDBJ whole genome shotgun (WGS) entry which is preliminary data.</text>
</comment>
<protein>
    <submittedName>
        <fullName evidence="2">Uncharacterized protein</fullName>
    </submittedName>
</protein>
<name>A0A836CE09_9STRA</name>
<gene>
    <name evidence="2" type="ORF">JKP88DRAFT_241261</name>
</gene>
<keyword evidence="3" id="KW-1185">Reference proteome</keyword>
<dbReference type="AlphaFoldDB" id="A0A836CE09"/>
<evidence type="ECO:0000256" key="1">
    <source>
        <dbReference type="SAM" id="MobiDB-lite"/>
    </source>
</evidence>
<dbReference type="EMBL" id="JAFCMP010000223">
    <property type="protein sequence ID" value="KAG5182980.1"/>
    <property type="molecule type" value="Genomic_DNA"/>
</dbReference>
<feature type="compositionally biased region" description="Low complexity" evidence="1">
    <location>
        <begin position="56"/>
        <end position="95"/>
    </location>
</feature>